<organism evidence="1 2">
    <name type="scientific">Mycena alexandri</name>
    <dbReference type="NCBI Taxonomy" id="1745969"/>
    <lineage>
        <taxon>Eukaryota</taxon>
        <taxon>Fungi</taxon>
        <taxon>Dikarya</taxon>
        <taxon>Basidiomycota</taxon>
        <taxon>Agaricomycotina</taxon>
        <taxon>Agaricomycetes</taxon>
        <taxon>Agaricomycetidae</taxon>
        <taxon>Agaricales</taxon>
        <taxon>Marasmiineae</taxon>
        <taxon>Mycenaceae</taxon>
        <taxon>Mycena</taxon>
    </lineage>
</organism>
<dbReference type="EMBL" id="JARJCM010000171">
    <property type="protein sequence ID" value="KAJ7024365.1"/>
    <property type="molecule type" value="Genomic_DNA"/>
</dbReference>
<accession>A0AAD6WTH7</accession>
<proteinExistence type="predicted"/>
<dbReference type="AlphaFoldDB" id="A0AAD6WTH7"/>
<sequence>MGPRGELGHIILPPRVSHHPTGMWASFGYWSIGARRIAFWFCCVLRSPLARRVRPLSTFDVRTHARTAPHAYRHLIPFLDLCRHRLSTPIRHSRSQVPTPSRPPSSQSIDANKASNLHFDHPHKRHLPRPSSRLLRCWTLCWLSNCFRLCVLLSYCLRLYSRLNNYRIILPGQLVGVCVRQ</sequence>
<name>A0AAD6WTH7_9AGAR</name>
<evidence type="ECO:0000313" key="2">
    <source>
        <dbReference type="Proteomes" id="UP001218188"/>
    </source>
</evidence>
<evidence type="ECO:0000313" key="1">
    <source>
        <dbReference type="EMBL" id="KAJ7024365.1"/>
    </source>
</evidence>
<keyword evidence="2" id="KW-1185">Reference proteome</keyword>
<reference evidence="1" key="1">
    <citation type="submission" date="2023-03" db="EMBL/GenBank/DDBJ databases">
        <title>Massive genome expansion in bonnet fungi (Mycena s.s.) driven by repeated elements and novel gene families across ecological guilds.</title>
        <authorList>
            <consortium name="Lawrence Berkeley National Laboratory"/>
            <person name="Harder C.B."/>
            <person name="Miyauchi S."/>
            <person name="Viragh M."/>
            <person name="Kuo A."/>
            <person name="Thoen E."/>
            <person name="Andreopoulos B."/>
            <person name="Lu D."/>
            <person name="Skrede I."/>
            <person name="Drula E."/>
            <person name="Henrissat B."/>
            <person name="Morin E."/>
            <person name="Kohler A."/>
            <person name="Barry K."/>
            <person name="LaButti K."/>
            <person name="Morin E."/>
            <person name="Salamov A."/>
            <person name="Lipzen A."/>
            <person name="Mereny Z."/>
            <person name="Hegedus B."/>
            <person name="Baldrian P."/>
            <person name="Stursova M."/>
            <person name="Weitz H."/>
            <person name="Taylor A."/>
            <person name="Grigoriev I.V."/>
            <person name="Nagy L.G."/>
            <person name="Martin F."/>
            <person name="Kauserud H."/>
        </authorList>
    </citation>
    <scope>NUCLEOTIDE SEQUENCE</scope>
    <source>
        <strain evidence="1">CBHHK200</strain>
    </source>
</reference>
<dbReference type="Proteomes" id="UP001218188">
    <property type="component" value="Unassembled WGS sequence"/>
</dbReference>
<gene>
    <name evidence="1" type="ORF">C8F04DRAFT_160221</name>
</gene>
<protein>
    <submittedName>
        <fullName evidence="1">Uncharacterized protein</fullName>
    </submittedName>
</protein>
<comment type="caution">
    <text evidence="1">The sequence shown here is derived from an EMBL/GenBank/DDBJ whole genome shotgun (WGS) entry which is preliminary data.</text>
</comment>